<evidence type="ECO:0000313" key="2">
    <source>
        <dbReference type="EMBL" id="KAG7094820.1"/>
    </source>
</evidence>
<dbReference type="Proteomes" id="UP001049176">
    <property type="component" value="Chromosome 3"/>
</dbReference>
<dbReference type="AlphaFoldDB" id="A0A9P7UV13"/>
<dbReference type="KEGG" id="more:E1B28_005633"/>
<keyword evidence="3" id="KW-1185">Reference proteome</keyword>
<dbReference type="RefSeq" id="XP_043011290.1">
    <property type="nucleotide sequence ID" value="XM_043150203.1"/>
</dbReference>
<feature type="region of interest" description="Disordered" evidence="1">
    <location>
        <begin position="92"/>
        <end position="113"/>
    </location>
</feature>
<organism evidence="2 3">
    <name type="scientific">Marasmius oreades</name>
    <name type="common">fairy-ring Marasmius</name>
    <dbReference type="NCBI Taxonomy" id="181124"/>
    <lineage>
        <taxon>Eukaryota</taxon>
        <taxon>Fungi</taxon>
        <taxon>Dikarya</taxon>
        <taxon>Basidiomycota</taxon>
        <taxon>Agaricomycotina</taxon>
        <taxon>Agaricomycetes</taxon>
        <taxon>Agaricomycetidae</taxon>
        <taxon>Agaricales</taxon>
        <taxon>Marasmiineae</taxon>
        <taxon>Marasmiaceae</taxon>
        <taxon>Marasmius</taxon>
    </lineage>
</organism>
<dbReference type="InterPro" id="IPR046341">
    <property type="entry name" value="SET_dom_sf"/>
</dbReference>
<dbReference type="GeneID" id="66074709"/>
<evidence type="ECO:0000256" key="1">
    <source>
        <dbReference type="SAM" id="MobiDB-lite"/>
    </source>
</evidence>
<dbReference type="OrthoDB" id="3064953at2759"/>
<name>A0A9P7UV13_9AGAR</name>
<accession>A0A9P7UV13</accession>
<protein>
    <submittedName>
        <fullName evidence="2">Uncharacterized protein</fullName>
    </submittedName>
</protein>
<proteinExistence type="predicted"/>
<evidence type="ECO:0000313" key="3">
    <source>
        <dbReference type="Proteomes" id="UP001049176"/>
    </source>
</evidence>
<reference evidence="2" key="1">
    <citation type="journal article" date="2021" name="Genome Biol. Evol.">
        <title>The assembled and annotated genome of the fairy-ring fungus Marasmius oreades.</title>
        <authorList>
            <person name="Hiltunen M."/>
            <person name="Ament-Velasquez S.L."/>
            <person name="Johannesson H."/>
        </authorList>
    </citation>
    <scope>NUCLEOTIDE SEQUENCE</scope>
    <source>
        <strain evidence="2">03SP1</strain>
    </source>
</reference>
<dbReference type="EMBL" id="CM032183">
    <property type="protein sequence ID" value="KAG7094820.1"/>
    <property type="molecule type" value="Genomic_DNA"/>
</dbReference>
<sequence length="234" mass="25853">MDRTEYGSGKVKLPKPAYGVVKGAGKPEGFEPTEYKCKIVPAATTDFDSHKDVHLTATCQPSVLIGATFSQHPDRWTECLVTPAIKREILSTPGYPKPLNRPPGKRHHITQSPNGGLGVFATVDLKVGDLIFSERAIIISSPKIYQPPNLPAHFTTFQIHQAALCQKEKEIEIVFGRLHPEQREAYMALWNSHKEDGSGPLLGIFRTNAFHAGFYDDGENFCIPSVGELLLISF</sequence>
<comment type="caution">
    <text evidence="2">The sequence shown here is derived from an EMBL/GenBank/DDBJ whole genome shotgun (WGS) entry which is preliminary data.</text>
</comment>
<dbReference type="SUPFAM" id="SSF82199">
    <property type="entry name" value="SET domain"/>
    <property type="match status" value="1"/>
</dbReference>
<gene>
    <name evidence="2" type="ORF">E1B28_005633</name>
</gene>